<dbReference type="PROSITE" id="PS00031">
    <property type="entry name" value="NUCLEAR_REC_DBD_1"/>
    <property type="match status" value="1"/>
</dbReference>
<sequence>MDYDKQILSTSDQTDSNRTNKLYLQCKVCESDGAQIHYGGLCCVSCKMFFRRNANFDLNTHQCVFKEKCDITILSRRACRYCRLQKCFTIGMQRELLRASHNRRGILNEKIISSSNIISSIDLLRNDRSLLTDEQRCHLSNIINIYDTKSPVNHIRHLLSSESKHPMKMRLKMAKTNILEIILSMYQGMLPFIETLPEFQIMKHYDQCELIERNLSYVGGFNGIIVFRDAEVPISTAFKNGFPSVYGSTIVDDSVIIARRTDNDVSLIKLLIPILLFSTSCYINIPSNVNNNYQLDEIEMNSIFFNTKRLFDIQNTYIEIMFKYMIYRFGYNEASLRFAALIKSFLDQSKCILKAAEVESHDQLIQTIVKDTETALQFQNESME</sequence>
<name>A0A814WXH3_9BILA</name>
<comment type="caution">
    <text evidence="10">The sequence shown here is derived from an EMBL/GenBank/DDBJ whole genome shotgun (WGS) entry which is preliminary data.</text>
</comment>
<dbReference type="PANTHER" id="PTHR24082:SF507">
    <property type="entry name" value="BILE ACID RECEPTOR-RELATED"/>
    <property type="match status" value="1"/>
</dbReference>
<evidence type="ECO:0000256" key="7">
    <source>
        <dbReference type="ARBA" id="ARBA00023170"/>
    </source>
</evidence>
<dbReference type="InterPro" id="IPR050234">
    <property type="entry name" value="Nuclear_hormone_rcpt_NR1"/>
</dbReference>
<keyword evidence="3" id="KW-0862">Zinc</keyword>
<evidence type="ECO:0000256" key="5">
    <source>
        <dbReference type="ARBA" id="ARBA00023125"/>
    </source>
</evidence>
<dbReference type="PANTHER" id="PTHR24082">
    <property type="entry name" value="NUCLEAR HORMONE RECEPTOR"/>
    <property type="match status" value="1"/>
</dbReference>
<evidence type="ECO:0000256" key="3">
    <source>
        <dbReference type="ARBA" id="ARBA00022833"/>
    </source>
</evidence>
<keyword evidence="5" id="KW-0238">DNA-binding</keyword>
<dbReference type="GO" id="GO:0004879">
    <property type="term" value="F:nuclear receptor activity"/>
    <property type="evidence" value="ECO:0007669"/>
    <property type="project" value="TreeGrafter"/>
</dbReference>
<dbReference type="GO" id="GO:0000122">
    <property type="term" value="P:negative regulation of transcription by RNA polymerase II"/>
    <property type="evidence" value="ECO:0007669"/>
    <property type="project" value="TreeGrafter"/>
</dbReference>
<evidence type="ECO:0000259" key="9">
    <source>
        <dbReference type="PROSITE" id="PS51030"/>
    </source>
</evidence>
<accession>A0A814WXH3</accession>
<dbReference type="PRINTS" id="PR00047">
    <property type="entry name" value="STROIDFINGER"/>
</dbReference>
<dbReference type="AlphaFoldDB" id="A0A814WXH3"/>
<dbReference type="PROSITE" id="PS51030">
    <property type="entry name" value="NUCLEAR_REC_DBD_2"/>
    <property type="match status" value="1"/>
</dbReference>
<keyword evidence="6" id="KW-0804">Transcription</keyword>
<reference evidence="10" key="1">
    <citation type="submission" date="2021-02" db="EMBL/GenBank/DDBJ databases">
        <authorList>
            <person name="Nowell W R."/>
        </authorList>
    </citation>
    <scope>NUCLEOTIDE SEQUENCE</scope>
</reference>
<evidence type="ECO:0000313" key="10">
    <source>
        <dbReference type="EMBL" id="CAF1208370.1"/>
    </source>
</evidence>
<gene>
    <name evidence="10" type="ORF">ZHD862_LOCUS23231</name>
</gene>
<evidence type="ECO:0000313" key="11">
    <source>
        <dbReference type="Proteomes" id="UP000663864"/>
    </source>
</evidence>
<keyword evidence="1" id="KW-0479">Metal-binding</keyword>
<organism evidence="10 11">
    <name type="scientific">Rotaria sordida</name>
    <dbReference type="NCBI Taxonomy" id="392033"/>
    <lineage>
        <taxon>Eukaryota</taxon>
        <taxon>Metazoa</taxon>
        <taxon>Spiralia</taxon>
        <taxon>Gnathifera</taxon>
        <taxon>Rotifera</taxon>
        <taxon>Eurotatoria</taxon>
        <taxon>Bdelloidea</taxon>
        <taxon>Philodinida</taxon>
        <taxon>Philodinidae</taxon>
        <taxon>Rotaria</taxon>
    </lineage>
</organism>
<dbReference type="InterPro" id="IPR013088">
    <property type="entry name" value="Znf_NHR/GATA"/>
</dbReference>
<dbReference type="Proteomes" id="UP000663864">
    <property type="component" value="Unassembled WGS sequence"/>
</dbReference>
<evidence type="ECO:0000256" key="2">
    <source>
        <dbReference type="ARBA" id="ARBA00022771"/>
    </source>
</evidence>
<keyword evidence="4" id="KW-0805">Transcription regulation</keyword>
<evidence type="ECO:0000256" key="4">
    <source>
        <dbReference type="ARBA" id="ARBA00023015"/>
    </source>
</evidence>
<dbReference type="GO" id="GO:0000978">
    <property type="term" value="F:RNA polymerase II cis-regulatory region sequence-specific DNA binding"/>
    <property type="evidence" value="ECO:0007669"/>
    <property type="project" value="TreeGrafter"/>
</dbReference>
<keyword evidence="8" id="KW-0539">Nucleus</keyword>
<dbReference type="SMART" id="SM00399">
    <property type="entry name" value="ZnF_C4"/>
    <property type="match status" value="1"/>
</dbReference>
<feature type="domain" description="Nuclear receptor" evidence="9">
    <location>
        <begin position="23"/>
        <end position="99"/>
    </location>
</feature>
<keyword evidence="7" id="KW-0675">Receptor</keyword>
<keyword evidence="2" id="KW-0863">Zinc-finger</keyword>
<dbReference type="InterPro" id="IPR001628">
    <property type="entry name" value="Znf_hrmn_rcpt"/>
</dbReference>
<evidence type="ECO:0000256" key="1">
    <source>
        <dbReference type="ARBA" id="ARBA00022723"/>
    </source>
</evidence>
<dbReference type="Pfam" id="PF00105">
    <property type="entry name" value="zf-C4"/>
    <property type="match status" value="1"/>
</dbReference>
<evidence type="ECO:0000256" key="8">
    <source>
        <dbReference type="ARBA" id="ARBA00023242"/>
    </source>
</evidence>
<dbReference type="SUPFAM" id="SSF57716">
    <property type="entry name" value="Glucocorticoid receptor-like (DNA-binding domain)"/>
    <property type="match status" value="1"/>
</dbReference>
<dbReference type="GO" id="GO:0045944">
    <property type="term" value="P:positive regulation of transcription by RNA polymerase II"/>
    <property type="evidence" value="ECO:0007669"/>
    <property type="project" value="TreeGrafter"/>
</dbReference>
<protein>
    <recommendedName>
        <fullName evidence="9">Nuclear receptor domain-containing protein</fullName>
    </recommendedName>
</protein>
<dbReference type="Gene3D" id="3.30.50.10">
    <property type="entry name" value="Erythroid Transcription Factor GATA-1, subunit A"/>
    <property type="match status" value="1"/>
</dbReference>
<proteinExistence type="predicted"/>
<dbReference type="GO" id="GO:0008270">
    <property type="term" value="F:zinc ion binding"/>
    <property type="evidence" value="ECO:0007669"/>
    <property type="project" value="UniProtKB-KW"/>
</dbReference>
<evidence type="ECO:0000256" key="6">
    <source>
        <dbReference type="ARBA" id="ARBA00023163"/>
    </source>
</evidence>
<dbReference type="GO" id="GO:0030154">
    <property type="term" value="P:cell differentiation"/>
    <property type="evidence" value="ECO:0007669"/>
    <property type="project" value="TreeGrafter"/>
</dbReference>
<dbReference type="EMBL" id="CAJNOT010001497">
    <property type="protein sequence ID" value="CAF1208370.1"/>
    <property type="molecule type" value="Genomic_DNA"/>
</dbReference>